<dbReference type="GO" id="GO:0006265">
    <property type="term" value="P:DNA topological change"/>
    <property type="evidence" value="ECO:0007669"/>
    <property type="project" value="UniProtKB-UniRule"/>
</dbReference>
<evidence type="ECO:0000256" key="3">
    <source>
        <dbReference type="ARBA" id="ARBA00006645"/>
    </source>
</evidence>
<dbReference type="GO" id="GO:0003917">
    <property type="term" value="F:DNA topoisomerase type I (single strand cut, ATP-independent) activity"/>
    <property type="evidence" value="ECO:0007669"/>
    <property type="project" value="UniProtKB-UniRule"/>
</dbReference>
<dbReference type="InterPro" id="IPR008336">
    <property type="entry name" value="TopoI_DNA-bd_euk"/>
</dbReference>
<dbReference type="CDD" id="cd00659">
    <property type="entry name" value="Topo_IB_C"/>
    <property type="match status" value="1"/>
</dbReference>
<dbReference type="FunFam" id="1.10.132.10:FF:000001">
    <property type="entry name" value="DNA topoisomerase I"/>
    <property type="match status" value="1"/>
</dbReference>
<proteinExistence type="inferred from homology"/>
<keyword evidence="14" id="KW-1185">Reference proteome</keyword>
<dbReference type="PRINTS" id="PR00416">
    <property type="entry name" value="EUTPISMRASEI"/>
</dbReference>
<dbReference type="GO" id="GO:0005730">
    <property type="term" value="C:nucleolus"/>
    <property type="evidence" value="ECO:0007669"/>
    <property type="project" value="TreeGrafter"/>
</dbReference>
<dbReference type="Gene3D" id="3.90.15.10">
    <property type="entry name" value="Topoisomerase I, Chain A, domain 3"/>
    <property type="match status" value="1"/>
</dbReference>
<evidence type="ECO:0000256" key="5">
    <source>
        <dbReference type="ARBA" id="ARBA00023108"/>
    </source>
</evidence>
<dbReference type="Gene3D" id="1.10.132.10">
    <property type="match status" value="1"/>
</dbReference>
<dbReference type="FunFam" id="2.170.11.10:FF:000002">
    <property type="entry name" value="DNA topoisomerase I"/>
    <property type="match status" value="1"/>
</dbReference>
<dbReference type="InterPro" id="IPR051062">
    <property type="entry name" value="Topoisomerase_IB"/>
</dbReference>
<dbReference type="Pfam" id="PF14370">
    <property type="entry name" value="Topo_C_assoc"/>
    <property type="match status" value="1"/>
</dbReference>
<evidence type="ECO:0000256" key="10">
    <source>
        <dbReference type="RuleBase" id="RU365101"/>
    </source>
</evidence>
<dbReference type="InterPro" id="IPR018521">
    <property type="entry name" value="TopoIB_AS"/>
</dbReference>
<comment type="similarity">
    <text evidence="3 9 10">Belongs to the type IB topoisomerase family.</text>
</comment>
<comment type="subcellular location">
    <subcellularLocation>
        <location evidence="2">Nucleus</location>
    </subcellularLocation>
</comment>
<dbReference type="Proteomes" id="UP000472265">
    <property type="component" value="Chromosome 6"/>
</dbReference>
<evidence type="ECO:0000256" key="1">
    <source>
        <dbReference type="ARBA" id="ARBA00000213"/>
    </source>
</evidence>
<evidence type="ECO:0000259" key="12">
    <source>
        <dbReference type="SMART" id="SM00435"/>
    </source>
</evidence>
<dbReference type="SUPFAM" id="SSF46596">
    <property type="entry name" value="Eukaryotic DNA topoisomerase I, dispensable insert domain"/>
    <property type="match status" value="1"/>
</dbReference>
<dbReference type="EC" id="5.6.2.1" evidence="10"/>
<evidence type="ECO:0000256" key="9">
    <source>
        <dbReference type="PROSITE-ProRule" id="PRU01382"/>
    </source>
</evidence>
<sequence length="556" mass="65352">IYIAMEVEISVPSEASNWWEEERYTDGSKWKFLEHKGPVFAPPYEPLPSNVKFYYDGKHMKLSPGAEEVATFFAKMLDHEYTTKDIFRKNFFKDWRKVGENKSLVNTFACQISQTSIQSRVIKIKAENERLLQEYGFCIMDNHKERIANFRIEPPGLFRGRGDHPKMGMLKRRIRPQDIIINCSKDSEHPKPPPGTKWKEVRHDNKVTWLVSWTENIQGSIKYIMLNPSSRIKGEKDWQKYETARRLKKCVDRIRNQYREDWKSKEMRIRQRAVALYFIDKLALRAGNEKEEGETADTVGCCSLRVEHIKLYPENDGQEYVVEFDFLGKDSIRYYNKVPVEKRVFKNLQLFMENKEPDDDLFDRLNTSVLNKHLQELMDGLTAKVFRTYNASITLQQQLKELTSAKILSYNRANRAVAILCNHQRAPPKTFEKSMQNLQTKIDAKRGQLSDAKRDLKSAKADAKIRRDEKSKKTVETKKKAVQRIEEQLMKLEVQATDREENKQIALGTSKLNYLDPRISVAWCKKWGIPVEKIYNKTQREKFAWAIDMAEDDYEF</sequence>
<dbReference type="GO" id="GO:0048511">
    <property type="term" value="P:rhythmic process"/>
    <property type="evidence" value="ECO:0007669"/>
    <property type="project" value="UniProtKB-KW"/>
</dbReference>
<dbReference type="SMART" id="SM00435">
    <property type="entry name" value="TOPEUc"/>
    <property type="match status" value="1"/>
</dbReference>
<dbReference type="GO" id="GO:0006260">
    <property type="term" value="P:DNA replication"/>
    <property type="evidence" value="ECO:0007669"/>
    <property type="project" value="TreeGrafter"/>
</dbReference>
<dbReference type="InterPro" id="IPR013500">
    <property type="entry name" value="TopoI_cat_euk"/>
</dbReference>
<dbReference type="InterPro" id="IPR048045">
    <property type="entry name" value="Topoisomer_I_DNA-bd"/>
</dbReference>
<name>A0A671W572_SPAAU</name>
<evidence type="ECO:0000256" key="4">
    <source>
        <dbReference type="ARBA" id="ARBA00023029"/>
    </source>
</evidence>
<dbReference type="InterPro" id="IPR013030">
    <property type="entry name" value="DNA_topo_DNA_db_N_dom2"/>
</dbReference>
<dbReference type="Pfam" id="PF01028">
    <property type="entry name" value="Topoisom_I"/>
    <property type="match status" value="1"/>
</dbReference>
<dbReference type="InterPro" id="IPR036202">
    <property type="entry name" value="TopoI_DNA-bd_euk_N_sf"/>
</dbReference>
<dbReference type="Gene3D" id="1.10.10.41">
    <property type="entry name" value="Yeast DNA topoisomerase - domain 1"/>
    <property type="match status" value="1"/>
</dbReference>
<evidence type="ECO:0000256" key="7">
    <source>
        <dbReference type="ARBA" id="ARBA00023235"/>
    </source>
</evidence>
<dbReference type="FunFam" id="1.10.10.41:FF:000001">
    <property type="entry name" value="DNA topoisomerase I"/>
    <property type="match status" value="1"/>
</dbReference>
<evidence type="ECO:0000256" key="11">
    <source>
        <dbReference type="SAM" id="MobiDB-lite"/>
    </source>
</evidence>
<dbReference type="GeneTree" id="ENSGT00940000155006"/>
<feature type="domain" description="DNA topoisomerase I eukaryotic-type" evidence="12">
    <location>
        <begin position="157"/>
        <end position="528"/>
    </location>
</feature>
<evidence type="ECO:0000256" key="8">
    <source>
        <dbReference type="ARBA" id="ARBA00023242"/>
    </source>
</evidence>
<dbReference type="InterPro" id="IPR013034">
    <property type="entry name" value="DNA_topo_DNA_db_N_dom1"/>
</dbReference>
<feature type="active site" description="O-(3'-phospho-DNA)-tyrosine intermediate" evidence="9">
    <location>
        <position position="514"/>
    </location>
</feature>
<dbReference type="Pfam" id="PF02919">
    <property type="entry name" value="Topoisom_I_N"/>
    <property type="match status" value="1"/>
</dbReference>
<feature type="region of interest" description="Disordered" evidence="11">
    <location>
        <begin position="449"/>
        <end position="474"/>
    </location>
</feature>
<dbReference type="FunFam" id="3.90.15.10:FF:000001">
    <property type="entry name" value="DNA topoisomerase I"/>
    <property type="match status" value="1"/>
</dbReference>
<protein>
    <recommendedName>
        <fullName evidence="10">DNA topoisomerase I</fullName>
        <ecNumber evidence="10">5.6.2.1</ecNumber>
    </recommendedName>
    <alternativeName>
        <fullName evidence="10">DNA topoisomerase 1</fullName>
    </alternativeName>
</protein>
<keyword evidence="7 9" id="KW-0413">Isomerase</keyword>
<dbReference type="Ensembl" id="ENSSAUT00010035579.1">
    <property type="protein sequence ID" value="ENSSAUP00010033769.1"/>
    <property type="gene ID" value="ENSSAUG00010013632.1"/>
</dbReference>
<evidence type="ECO:0000313" key="14">
    <source>
        <dbReference type="Proteomes" id="UP000472265"/>
    </source>
</evidence>
<dbReference type="PANTHER" id="PTHR10290">
    <property type="entry name" value="DNA TOPOISOMERASE I"/>
    <property type="match status" value="1"/>
</dbReference>
<reference evidence="13" key="2">
    <citation type="submission" date="2025-08" db="UniProtKB">
        <authorList>
            <consortium name="Ensembl"/>
        </authorList>
    </citation>
    <scope>IDENTIFICATION</scope>
</reference>
<dbReference type="InterPro" id="IPR014711">
    <property type="entry name" value="TopoI_cat_a-hlx-sub_euk"/>
</dbReference>
<organism evidence="13 14">
    <name type="scientific">Sparus aurata</name>
    <name type="common">Gilthead sea bream</name>
    <dbReference type="NCBI Taxonomy" id="8175"/>
    <lineage>
        <taxon>Eukaryota</taxon>
        <taxon>Metazoa</taxon>
        <taxon>Chordata</taxon>
        <taxon>Craniata</taxon>
        <taxon>Vertebrata</taxon>
        <taxon>Euteleostomi</taxon>
        <taxon>Actinopterygii</taxon>
        <taxon>Neopterygii</taxon>
        <taxon>Teleostei</taxon>
        <taxon>Neoteleostei</taxon>
        <taxon>Acanthomorphata</taxon>
        <taxon>Eupercaria</taxon>
        <taxon>Spariformes</taxon>
        <taxon>Sparidae</taxon>
        <taxon>Sparus</taxon>
    </lineage>
</organism>
<accession>A0A671W572</accession>
<evidence type="ECO:0000313" key="13">
    <source>
        <dbReference type="Ensembl" id="ENSSAUP00010033769.1"/>
    </source>
</evidence>
<keyword evidence="6 9" id="KW-0238">DNA-binding</keyword>
<keyword evidence="4 9" id="KW-0799">Topoisomerase</keyword>
<dbReference type="PANTHER" id="PTHR10290:SF5">
    <property type="entry name" value="DNA TOPOISOMERASE 1"/>
    <property type="match status" value="1"/>
</dbReference>
<dbReference type="PROSITE" id="PS52038">
    <property type="entry name" value="TOPO_IB_2"/>
    <property type="match status" value="1"/>
</dbReference>
<dbReference type="SUPFAM" id="SSF56741">
    <property type="entry name" value="Eukaryotic DNA topoisomerase I, N-terminal DNA-binding fragment"/>
    <property type="match status" value="1"/>
</dbReference>
<keyword evidence="5" id="KW-0090">Biological rhythms</keyword>
<dbReference type="InterPro" id="IPR011010">
    <property type="entry name" value="DNA_brk_join_enz"/>
</dbReference>
<reference evidence="13" key="1">
    <citation type="submission" date="2021-04" db="EMBL/GenBank/DDBJ databases">
        <authorList>
            <consortium name="Wellcome Sanger Institute Data Sharing"/>
        </authorList>
    </citation>
    <scope>NUCLEOTIDE SEQUENCE [LARGE SCALE GENOMIC DNA]</scope>
</reference>
<dbReference type="GO" id="GO:0007059">
    <property type="term" value="P:chromosome segregation"/>
    <property type="evidence" value="ECO:0007669"/>
    <property type="project" value="TreeGrafter"/>
</dbReference>
<dbReference type="PROSITE" id="PS00176">
    <property type="entry name" value="TOPO_IB_1"/>
    <property type="match status" value="1"/>
</dbReference>
<reference evidence="13" key="3">
    <citation type="submission" date="2025-09" db="UniProtKB">
        <authorList>
            <consortium name="Ensembl"/>
        </authorList>
    </citation>
    <scope>IDENTIFICATION</scope>
</reference>
<comment type="function">
    <text evidence="10">Releases the supercoiling and torsional tension of DNA introduced during the DNA replication and transcription by transiently cleaving and rejoining one strand of the DNA duplex. Introduces a single-strand break via transesterification at the specific target site 5'-[CT]CCTTp site in duplex DNA. The scissile phosphodiester is attacked by the catalytic tyrosine of the enzyme, resulting in the formation of a DNA-(3'-phosphotyrosyl)-enzyme intermediate and the expulsion of a 5'-OH DNA strand. The free DNA strand then undergoes passage around the unbroken strand thus removing DNA supercoils. Finally, in the religation step, the DNA 5'-OH attacks the covalent intermediate to expel the active-site tyrosine and restore the DNA phosphodiester backbone.</text>
</comment>
<dbReference type="InterPro" id="IPR013499">
    <property type="entry name" value="TopoI_euk"/>
</dbReference>
<dbReference type="GO" id="GO:0005694">
    <property type="term" value="C:chromosome"/>
    <property type="evidence" value="ECO:0007669"/>
    <property type="project" value="InterPro"/>
</dbReference>
<evidence type="ECO:0000256" key="2">
    <source>
        <dbReference type="ARBA" id="ARBA00004123"/>
    </source>
</evidence>
<dbReference type="InterPro" id="IPR014727">
    <property type="entry name" value="TopoI_cat_a/b-sub_euk"/>
</dbReference>
<evidence type="ECO:0000256" key="6">
    <source>
        <dbReference type="ARBA" id="ARBA00023125"/>
    </source>
</evidence>
<dbReference type="Gene3D" id="2.170.11.10">
    <property type="entry name" value="DNA Topoisomerase I, domain 2"/>
    <property type="match status" value="1"/>
</dbReference>
<keyword evidence="8" id="KW-0539">Nucleus</keyword>
<dbReference type="InterPro" id="IPR025834">
    <property type="entry name" value="TopoI_C_dom"/>
</dbReference>
<dbReference type="SUPFAM" id="SSF56349">
    <property type="entry name" value="DNA breaking-rejoining enzymes"/>
    <property type="match status" value="1"/>
</dbReference>
<comment type="catalytic activity">
    <reaction evidence="1 9 10">
        <text>ATP-independent breakage of single-stranded DNA, followed by passage and rejoining.</text>
        <dbReference type="EC" id="5.6.2.1"/>
    </reaction>
</comment>
<dbReference type="AlphaFoldDB" id="A0A671W572"/>
<dbReference type="InterPro" id="IPR001631">
    <property type="entry name" value="TopoI"/>
</dbReference>
<gene>
    <name evidence="13" type="primary">TOP1</name>
    <name evidence="13" type="synonym">top1a</name>
</gene>
<dbReference type="GO" id="GO:0003677">
    <property type="term" value="F:DNA binding"/>
    <property type="evidence" value="ECO:0007669"/>
    <property type="project" value="UniProtKB-UniRule"/>
</dbReference>
<dbReference type="CDD" id="cd03488">
    <property type="entry name" value="Topoisomer_IB_N_htopoI_like"/>
    <property type="match status" value="1"/>
</dbReference>